<proteinExistence type="predicted"/>
<dbReference type="EMBL" id="CP006019">
    <property type="protein sequence ID" value="AIF69094.1"/>
    <property type="molecule type" value="Genomic_DNA"/>
</dbReference>
<dbReference type="AlphaFoldDB" id="A0A075LS45"/>
<dbReference type="GeneID" id="24841802"/>
<organism evidence="4 5">
    <name type="scientific">Palaeococcus pacificus DY20341</name>
    <dbReference type="NCBI Taxonomy" id="1343739"/>
    <lineage>
        <taxon>Archaea</taxon>
        <taxon>Methanobacteriati</taxon>
        <taxon>Methanobacteriota</taxon>
        <taxon>Thermococci</taxon>
        <taxon>Thermococcales</taxon>
        <taxon>Thermococcaceae</taxon>
        <taxon>Palaeococcus</taxon>
    </lineage>
</organism>
<dbReference type="PANTHER" id="PTHR37165">
    <property type="entry name" value="PEPTIDASE U56 FAMILY"/>
    <property type="match status" value="1"/>
</dbReference>
<dbReference type="HOGENOM" id="CLU_141525_1_0_2"/>
<dbReference type="RefSeq" id="WP_048164688.1">
    <property type="nucleotide sequence ID" value="NZ_CP006019.1"/>
</dbReference>
<evidence type="ECO:0000256" key="2">
    <source>
        <dbReference type="ARBA" id="ARBA00033787"/>
    </source>
</evidence>
<reference evidence="4 5" key="2">
    <citation type="journal article" date="2015" name="Genome Announc.">
        <title>Complete Genome Sequence of Hyperthermophilic Piezophilic Archaeon Palaeococcus pacificus DY20341T, Isolated from Deep-Sea Hydrothermal Sediments.</title>
        <authorList>
            <person name="Zeng X."/>
            <person name="Jebbar M."/>
            <person name="Shao Z."/>
        </authorList>
    </citation>
    <scope>NUCLEOTIDE SEQUENCE [LARGE SCALE GENOMIC DNA]</scope>
    <source>
        <strain evidence="4 5">DY20341</strain>
    </source>
</reference>
<keyword evidence="2" id="KW-1284">Encapsulin nanocompartment</keyword>
<dbReference type="GO" id="GO:0016491">
    <property type="term" value="F:oxidoreductase activity"/>
    <property type="evidence" value="ECO:0007669"/>
    <property type="project" value="InterPro"/>
</dbReference>
<name>A0A075LS45_9EURY</name>
<evidence type="ECO:0000256" key="1">
    <source>
        <dbReference type="ARBA" id="ARBA00033738"/>
    </source>
</evidence>
<dbReference type="InterPro" id="IPR051429">
    <property type="entry name" value="Encapsulin_nc"/>
</dbReference>
<evidence type="ECO:0000259" key="3">
    <source>
        <dbReference type="Pfam" id="PF02915"/>
    </source>
</evidence>
<comment type="subcellular location">
    <subcellularLocation>
        <location evidence="1">Encapsulin nanocompartment</location>
    </subcellularLocation>
</comment>
<evidence type="ECO:0000313" key="5">
    <source>
        <dbReference type="Proteomes" id="UP000027981"/>
    </source>
</evidence>
<dbReference type="GO" id="GO:0140737">
    <property type="term" value="C:encapsulin nanocompartment"/>
    <property type="evidence" value="ECO:0007669"/>
    <property type="project" value="UniProtKB-SubCell"/>
</dbReference>
<dbReference type="STRING" id="1343739.PAP_03370"/>
<dbReference type="eggNOG" id="arCOG05908">
    <property type="taxonomic scope" value="Archaea"/>
</dbReference>
<sequence>MLGLNPISISREKPLSKEEVAQALRWAIMAELDAINFYKQFAEFVEDENIRKIFLDIAREEKAHVGEFMALLLHLDPEQVSELKDGFEEVEELTGIKVKLGEK</sequence>
<dbReference type="Gene3D" id="6.10.140.1960">
    <property type="match status" value="1"/>
</dbReference>
<keyword evidence="5" id="KW-1185">Reference proteome</keyword>
<dbReference type="PANTHER" id="PTHR37165:SF1">
    <property type="entry name" value="TYPE 1 ENCAPSULIN SHELL PROTEIN"/>
    <property type="match status" value="1"/>
</dbReference>
<dbReference type="GO" id="GO:0046872">
    <property type="term" value="F:metal ion binding"/>
    <property type="evidence" value="ECO:0007669"/>
    <property type="project" value="InterPro"/>
</dbReference>
<protein>
    <recommendedName>
        <fullName evidence="3">Rubrerythrin diiron-binding domain-containing protein</fullName>
    </recommendedName>
</protein>
<dbReference type="Pfam" id="PF02915">
    <property type="entry name" value="Rubrerythrin"/>
    <property type="match status" value="1"/>
</dbReference>
<reference evidence="5" key="1">
    <citation type="submission" date="2013-06" db="EMBL/GenBank/DDBJ databases">
        <title>Complete Genome Sequence of Hyperthermophilic Palaeococcus pacificus DY20341T, Isolated from a Deep-Sea Hydrothermal Sediments.</title>
        <authorList>
            <person name="Zeng X."/>
            <person name="Shao Z."/>
        </authorList>
    </citation>
    <scope>NUCLEOTIDE SEQUENCE [LARGE SCALE GENOMIC DNA]</scope>
    <source>
        <strain evidence="5">DY20341</strain>
    </source>
</reference>
<dbReference type="SUPFAM" id="SSF47240">
    <property type="entry name" value="Ferritin-like"/>
    <property type="match status" value="1"/>
</dbReference>
<dbReference type="InterPro" id="IPR009078">
    <property type="entry name" value="Ferritin-like_SF"/>
</dbReference>
<gene>
    <name evidence="4" type="ORF">PAP_03370</name>
</gene>
<evidence type="ECO:0000313" key="4">
    <source>
        <dbReference type="EMBL" id="AIF69094.1"/>
    </source>
</evidence>
<feature type="domain" description="Rubrerythrin diiron-binding" evidence="3">
    <location>
        <begin position="24"/>
        <end position="82"/>
    </location>
</feature>
<dbReference type="KEGG" id="ppac:PAP_03370"/>
<dbReference type="Proteomes" id="UP000027981">
    <property type="component" value="Chromosome"/>
</dbReference>
<dbReference type="OrthoDB" id="60579at2157"/>
<accession>A0A075LS45</accession>
<dbReference type="InterPro" id="IPR003251">
    <property type="entry name" value="Rr_diiron-bd_dom"/>
</dbReference>